<reference evidence="4" key="1">
    <citation type="submission" date="2016-09" db="EMBL/GenBank/DDBJ databases">
        <authorList>
            <person name="Varghese N."/>
            <person name="Submissions S."/>
        </authorList>
    </citation>
    <scope>NUCLEOTIDE SEQUENCE [LARGE SCALE GENOMIC DNA]</scope>
    <source>
        <strain evidence="4">JS23</strain>
    </source>
</reference>
<sequence length="326" mass="33635">MKALLRTLLIVDGCIALVIAAVFLLTPWLSLLPPLDAFAAQPALLGQLLGVVVAGGGAMMLVAAFNGALTGAVGKVTGHTMWIASAFALVWMIGLRVPELSTNYLVVASIAAAVVLLLGLIQVKMGSSVRWRDRLAAEGAASAERAERKALAERPVVAEPVAVPVATPVASPVAPVATTTTTTTTATPVAGAPLHETAAGTARPVVVERETVVSATPRVVRHDLDGATLSQRDRDLGRTVPEGVDPRVTRPVTAADEPVLRSPTVAPGAIDPRTTVTTTTRPVGAPVHGEPTSTTVTPSGDTLVRDEPVLTPVGTAPRRRPDEPLL</sequence>
<dbReference type="OrthoDB" id="9130055at2"/>
<feature type="transmembrane region" description="Helical" evidence="2">
    <location>
        <begin position="104"/>
        <end position="123"/>
    </location>
</feature>
<feature type="compositionally biased region" description="Low complexity" evidence="1">
    <location>
        <begin position="272"/>
        <end position="283"/>
    </location>
</feature>
<evidence type="ECO:0000256" key="2">
    <source>
        <dbReference type="SAM" id="Phobius"/>
    </source>
</evidence>
<proteinExistence type="predicted"/>
<keyword evidence="2" id="KW-0472">Membrane</keyword>
<evidence type="ECO:0000256" key="1">
    <source>
        <dbReference type="SAM" id="MobiDB-lite"/>
    </source>
</evidence>
<dbReference type="Proteomes" id="UP000243719">
    <property type="component" value="Unassembled WGS sequence"/>
</dbReference>
<dbReference type="EMBL" id="FNLO01000003">
    <property type="protein sequence ID" value="SDV47436.1"/>
    <property type="molecule type" value="Genomic_DNA"/>
</dbReference>
<evidence type="ECO:0000313" key="3">
    <source>
        <dbReference type="EMBL" id="SDV47436.1"/>
    </source>
</evidence>
<protein>
    <submittedName>
        <fullName evidence="3">Uncharacterized protein</fullName>
    </submittedName>
</protein>
<organism evidence="3 4">
    <name type="scientific">Chitinasiproducens palmae</name>
    <dbReference type="NCBI Taxonomy" id="1770053"/>
    <lineage>
        <taxon>Bacteria</taxon>
        <taxon>Pseudomonadati</taxon>
        <taxon>Pseudomonadota</taxon>
        <taxon>Betaproteobacteria</taxon>
        <taxon>Burkholderiales</taxon>
        <taxon>Burkholderiaceae</taxon>
        <taxon>Chitinasiproducens</taxon>
    </lineage>
</organism>
<feature type="compositionally biased region" description="Polar residues" evidence="1">
    <location>
        <begin position="291"/>
        <end position="300"/>
    </location>
</feature>
<feature type="transmembrane region" description="Helical" evidence="2">
    <location>
        <begin position="81"/>
        <end position="98"/>
    </location>
</feature>
<feature type="transmembrane region" description="Helical" evidence="2">
    <location>
        <begin position="7"/>
        <end position="28"/>
    </location>
</feature>
<evidence type="ECO:0000313" key="4">
    <source>
        <dbReference type="Proteomes" id="UP000243719"/>
    </source>
</evidence>
<keyword evidence="2" id="KW-1133">Transmembrane helix</keyword>
<dbReference type="STRING" id="1770053.SAMN05216551_1039"/>
<gene>
    <name evidence="3" type="ORF">SAMN05216551_1039</name>
</gene>
<dbReference type="AlphaFoldDB" id="A0A1H2PLR2"/>
<keyword evidence="2" id="KW-0812">Transmembrane</keyword>
<name>A0A1H2PLR2_9BURK</name>
<feature type="region of interest" description="Disordered" evidence="1">
    <location>
        <begin position="262"/>
        <end position="326"/>
    </location>
</feature>
<accession>A0A1H2PLR2</accession>
<keyword evidence="4" id="KW-1185">Reference proteome</keyword>
<dbReference type="RefSeq" id="WP_091906055.1">
    <property type="nucleotide sequence ID" value="NZ_FNLO01000003.1"/>
</dbReference>
<feature type="transmembrane region" description="Helical" evidence="2">
    <location>
        <begin position="48"/>
        <end position="69"/>
    </location>
</feature>